<protein>
    <recommendedName>
        <fullName evidence="3">cellulase</fullName>
        <ecNumber evidence="3">3.2.1.4</ecNumber>
    </recommendedName>
</protein>
<reference evidence="10" key="1">
    <citation type="submission" date="2020-07" db="EMBL/GenBank/DDBJ databases">
        <title>Ethylene signaling mediates host invasion by parasitic plants.</title>
        <authorList>
            <person name="Yoshida S."/>
        </authorList>
    </citation>
    <scope>NUCLEOTIDE SEQUENCE</scope>
    <source>
        <strain evidence="10">Okayama</strain>
    </source>
</reference>
<evidence type="ECO:0000256" key="6">
    <source>
        <dbReference type="ARBA" id="ARBA00023277"/>
    </source>
</evidence>
<dbReference type="SUPFAM" id="SSF48208">
    <property type="entry name" value="Six-hairpin glycosidases"/>
    <property type="match status" value="1"/>
</dbReference>
<evidence type="ECO:0000313" key="11">
    <source>
        <dbReference type="Proteomes" id="UP000653305"/>
    </source>
</evidence>
<comment type="catalytic activity">
    <reaction evidence="1">
        <text>Endohydrolysis of (1-&gt;4)-beta-D-glucosidic linkages in cellulose, lichenin and cereal beta-D-glucans.</text>
        <dbReference type="EC" id="3.2.1.4"/>
    </reaction>
</comment>
<organism evidence="10 11">
    <name type="scientific">Phtheirospermum japonicum</name>
    <dbReference type="NCBI Taxonomy" id="374723"/>
    <lineage>
        <taxon>Eukaryota</taxon>
        <taxon>Viridiplantae</taxon>
        <taxon>Streptophyta</taxon>
        <taxon>Embryophyta</taxon>
        <taxon>Tracheophyta</taxon>
        <taxon>Spermatophyta</taxon>
        <taxon>Magnoliopsida</taxon>
        <taxon>eudicotyledons</taxon>
        <taxon>Gunneridae</taxon>
        <taxon>Pentapetalae</taxon>
        <taxon>asterids</taxon>
        <taxon>lamiids</taxon>
        <taxon>Lamiales</taxon>
        <taxon>Orobanchaceae</taxon>
        <taxon>Orobanchaceae incertae sedis</taxon>
        <taxon>Phtheirospermum</taxon>
    </lineage>
</organism>
<evidence type="ECO:0000256" key="4">
    <source>
        <dbReference type="ARBA" id="ARBA00022801"/>
    </source>
</evidence>
<keyword evidence="7" id="KW-0326">Glycosidase</keyword>
<evidence type="ECO:0000256" key="5">
    <source>
        <dbReference type="ARBA" id="ARBA00023001"/>
    </source>
</evidence>
<evidence type="ECO:0000259" key="9">
    <source>
        <dbReference type="Pfam" id="PF00759"/>
    </source>
</evidence>
<evidence type="ECO:0000256" key="2">
    <source>
        <dbReference type="ARBA" id="ARBA00007072"/>
    </source>
</evidence>
<keyword evidence="6" id="KW-0119">Carbohydrate metabolism</keyword>
<comment type="similarity">
    <text evidence="2">Belongs to the glycosyl hydrolase 9 (cellulase E) family.</text>
</comment>
<evidence type="ECO:0000256" key="8">
    <source>
        <dbReference type="ARBA" id="ARBA00023326"/>
    </source>
</evidence>
<evidence type="ECO:0000256" key="3">
    <source>
        <dbReference type="ARBA" id="ARBA00012601"/>
    </source>
</evidence>
<keyword evidence="11" id="KW-1185">Reference proteome</keyword>
<accession>A0A830CWB8</accession>
<keyword evidence="4" id="KW-0378">Hydrolase</keyword>
<dbReference type="AlphaFoldDB" id="A0A830CWB8"/>
<comment type="caution">
    <text evidence="10">The sequence shown here is derived from an EMBL/GenBank/DDBJ whole genome shotgun (WGS) entry which is preliminary data.</text>
</comment>
<dbReference type="Gene3D" id="1.50.10.10">
    <property type="match status" value="1"/>
</dbReference>
<keyword evidence="5" id="KW-0136">Cellulose degradation</keyword>
<dbReference type="InterPro" id="IPR001701">
    <property type="entry name" value="Glyco_hydro_9"/>
</dbReference>
<dbReference type="PANTHER" id="PTHR22298">
    <property type="entry name" value="ENDO-1,4-BETA-GLUCANASE"/>
    <property type="match status" value="1"/>
</dbReference>
<name>A0A830CWB8_9LAMI</name>
<dbReference type="GO" id="GO:0008810">
    <property type="term" value="F:cellulase activity"/>
    <property type="evidence" value="ECO:0007669"/>
    <property type="project" value="UniProtKB-EC"/>
</dbReference>
<proteinExistence type="inferred from homology"/>
<dbReference type="EC" id="3.2.1.4" evidence="3"/>
<dbReference type="OrthoDB" id="908349at2759"/>
<feature type="domain" description="Glycoside hydrolase family 9" evidence="9">
    <location>
        <begin position="7"/>
        <end position="84"/>
    </location>
</feature>
<dbReference type="Pfam" id="PF00759">
    <property type="entry name" value="Glyco_hydro_9"/>
    <property type="match status" value="1"/>
</dbReference>
<dbReference type="InterPro" id="IPR012341">
    <property type="entry name" value="6hp_glycosidase-like_sf"/>
</dbReference>
<evidence type="ECO:0000313" key="10">
    <source>
        <dbReference type="EMBL" id="GFQ04201.1"/>
    </source>
</evidence>
<keyword evidence="8" id="KW-0624">Polysaccharide degradation</keyword>
<sequence>MAILHDYGDTLLKSILFFEGQRSGRLPSTQCLTWRKDSALSDGFDKGVDLTGGYYDASVNVKFNFPMAFSTTMLVWGVLEYGKTKGPI</sequence>
<evidence type="ECO:0000256" key="7">
    <source>
        <dbReference type="ARBA" id="ARBA00023295"/>
    </source>
</evidence>
<dbReference type="Proteomes" id="UP000653305">
    <property type="component" value="Unassembled WGS sequence"/>
</dbReference>
<gene>
    <name evidence="10" type="ORF">PHJA_002564000</name>
</gene>
<evidence type="ECO:0000256" key="1">
    <source>
        <dbReference type="ARBA" id="ARBA00000966"/>
    </source>
</evidence>
<dbReference type="GO" id="GO:0030245">
    <property type="term" value="P:cellulose catabolic process"/>
    <property type="evidence" value="ECO:0007669"/>
    <property type="project" value="UniProtKB-KW"/>
</dbReference>
<dbReference type="InterPro" id="IPR008928">
    <property type="entry name" value="6-hairpin_glycosidase_sf"/>
</dbReference>
<dbReference type="EMBL" id="BMAC01000917">
    <property type="protein sequence ID" value="GFQ04201.1"/>
    <property type="molecule type" value="Genomic_DNA"/>
</dbReference>